<accession>A0A381YGL4</accession>
<dbReference type="GO" id="GO:0016787">
    <property type="term" value="F:hydrolase activity"/>
    <property type="evidence" value="ECO:0007669"/>
    <property type="project" value="InterPro"/>
</dbReference>
<dbReference type="SUPFAM" id="SSF56300">
    <property type="entry name" value="Metallo-dependent phosphatases"/>
    <property type="match status" value="1"/>
</dbReference>
<evidence type="ECO:0000313" key="2">
    <source>
        <dbReference type="EMBL" id="SVA76179.1"/>
    </source>
</evidence>
<evidence type="ECO:0008006" key="3">
    <source>
        <dbReference type="Google" id="ProtNLM"/>
    </source>
</evidence>
<reference evidence="2" key="1">
    <citation type="submission" date="2018-05" db="EMBL/GenBank/DDBJ databases">
        <authorList>
            <person name="Lanie J.A."/>
            <person name="Ng W.-L."/>
            <person name="Kazmierczak K.M."/>
            <person name="Andrzejewski T.M."/>
            <person name="Davidsen T.M."/>
            <person name="Wayne K.J."/>
            <person name="Tettelin H."/>
            <person name="Glass J.I."/>
            <person name="Rusch D."/>
            <person name="Podicherti R."/>
            <person name="Tsui H.-C.T."/>
            <person name="Winkler M.E."/>
        </authorList>
    </citation>
    <scope>NUCLEOTIDE SEQUENCE</scope>
</reference>
<evidence type="ECO:0000256" key="1">
    <source>
        <dbReference type="SAM" id="Coils"/>
    </source>
</evidence>
<protein>
    <recommendedName>
        <fullName evidence="3">5'-Nucleotidase C-terminal domain-containing protein</fullName>
    </recommendedName>
</protein>
<dbReference type="Gene3D" id="3.60.21.10">
    <property type="match status" value="1"/>
</dbReference>
<keyword evidence="1" id="KW-0175">Coiled coil</keyword>
<dbReference type="EMBL" id="UINC01018191">
    <property type="protein sequence ID" value="SVA76179.1"/>
    <property type="molecule type" value="Genomic_DNA"/>
</dbReference>
<dbReference type="GO" id="GO:0009166">
    <property type="term" value="P:nucleotide catabolic process"/>
    <property type="evidence" value="ECO:0007669"/>
    <property type="project" value="InterPro"/>
</dbReference>
<name>A0A381YGL4_9ZZZZ</name>
<organism evidence="2">
    <name type="scientific">marine metagenome</name>
    <dbReference type="NCBI Taxonomy" id="408172"/>
    <lineage>
        <taxon>unclassified sequences</taxon>
        <taxon>metagenomes</taxon>
        <taxon>ecological metagenomes</taxon>
    </lineage>
</organism>
<dbReference type="PANTHER" id="PTHR11575">
    <property type="entry name" value="5'-NUCLEOTIDASE-RELATED"/>
    <property type="match status" value="1"/>
</dbReference>
<dbReference type="PANTHER" id="PTHR11575:SF24">
    <property type="entry name" value="5'-NUCLEOTIDASE"/>
    <property type="match status" value="1"/>
</dbReference>
<proteinExistence type="predicted"/>
<feature type="coiled-coil region" evidence="1">
    <location>
        <begin position="221"/>
        <end position="281"/>
    </location>
</feature>
<dbReference type="AlphaFoldDB" id="A0A381YGL4"/>
<dbReference type="InterPro" id="IPR029052">
    <property type="entry name" value="Metallo-depent_PP-like"/>
</dbReference>
<sequence length="335" mass="37952">MKYIESVKKEGKNPVILDAGDALFESSNTIMKQNLASSKFKAQSLVKGYEVIGYEAINVGAFDLSAGYEFLKTVSDGTSIPFLSANLFDQKSGERVFDPYIIVERPPFKIGIIGVTNLLPSSVTELTMKNYLQVGKSYIETLKREADIIVMLVNAEKKDRGIIKKEFVEADYIILSREIQKTRQNQAQGTGPFICSPGKQGKYLAVIDLNIVNLDSPFVDVSYYKQQVKNTETRIERYKKKEPEKSFEEIYANQPNILRNIDVLRKQKQTAKDQLDRAINQSEYKLVSMSRKIGDDLDMLAFVDRVFKKENEIKGIPNLPPGKKLKSPIRSLKNN</sequence>
<gene>
    <name evidence="2" type="ORF">METZ01_LOCUS129033</name>
</gene>
<dbReference type="InterPro" id="IPR006179">
    <property type="entry name" value="5_nucleotidase/apyrase"/>
</dbReference>